<gene>
    <name evidence="7" type="ORF">FM121_06620</name>
</gene>
<dbReference type="OrthoDB" id="9803598at2"/>
<dbReference type="Proteomes" id="UP000195918">
    <property type="component" value="Unassembled WGS sequence"/>
</dbReference>
<evidence type="ECO:0000256" key="2">
    <source>
        <dbReference type="ARBA" id="ARBA00005297"/>
    </source>
</evidence>
<dbReference type="GO" id="GO:0009697">
    <property type="term" value="P:salicylic acid biosynthetic process"/>
    <property type="evidence" value="ECO:0007669"/>
    <property type="project" value="TreeGrafter"/>
</dbReference>
<name>A0A1X6WNA8_9ENTE</name>
<evidence type="ECO:0000313" key="8">
    <source>
        <dbReference type="Proteomes" id="UP000195918"/>
    </source>
</evidence>
<accession>A0A1X6WNA8</accession>
<evidence type="ECO:0000256" key="3">
    <source>
        <dbReference type="ARBA" id="ARBA00012824"/>
    </source>
</evidence>
<keyword evidence="4 7" id="KW-0413">Isomerase</keyword>
<evidence type="ECO:0000259" key="6">
    <source>
        <dbReference type="Pfam" id="PF00425"/>
    </source>
</evidence>
<dbReference type="NCBIfam" id="TIGR00543">
    <property type="entry name" value="isochor_syn"/>
    <property type="match status" value="1"/>
</dbReference>
<dbReference type="Pfam" id="PF00425">
    <property type="entry name" value="Chorismate_bind"/>
    <property type="match status" value="1"/>
</dbReference>
<dbReference type="PANTHER" id="PTHR42839:SF1">
    <property type="entry name" value="ISOCHORISMATE SYNTHASE MENF"/>
    <property type="match status" value="1"/>
</dbReference>
<proteinExistence type="inferred from homology"/>
<dbReference type="InterPro" id="IPR004561">
    <property type="entry name" value="IsoChor_synthase"/>
</dbReference>
<dbReference type="SUPFAM" id="SSF56322">
    <property type="entry name" value="ADC synthase"/>
    <property type="match status" value="1"/>
</dbReference>
<evidence type="ECO:0000256" key="4">
    <source>
        <dbReference type="ARBA" id="ARBA00023235"/>
    </source>
</evidence>
<reference evidence="8" key="1">
    <citation type="submission" date="2017-02" db="EMBL/GenBank/DDBJ databases">
        <authorList>
            <person name="Dridi B."/>
        </authorList>
    </citation>
    <scope>NUCLEOTIDE SEQUENCE [LARGE SCALE GENOMIC DNA]</scope>
    <source>
        <strain evidence="8">bH819</strain>
    </source>
</reference>
<dbReference type="RefSeq" id="WP_086951392.1">
    <property type="nucleotide sequence ID" value="NZ_FWFD01000009.1"/>
</dbReference>
<organism evidence="7 8">
    <name type="scientific">Vagococcus fluvialis bH819</name>
    <dbReference type="NCBI Taxonomy" id="1255619"/>
    <lineage>
        <taxon>Bacteria</taxon>
        <taxon>Bacillati</taxon>
        <taxon>Bacillota</taxon>
        <taxon>Bacilli</taxon>
        <taxon>Lactobacillales</taxon>
        <taxon>Enterococcaceae</taxon>
        <taxon>Vagococcus</taxon>
    </lineage>
</organism>
<dbReference type="EMBL" id="FWFD01000009">
    <property type="protein sequence ID" value="SLM85755.1"/>
    <property type="molecule type" value="Genomic_DNA"/>
</dbReference>
<dbReference type="EC" id="5.4.4.2" evidence="3"/>
<evidence type="ECO:0000256" key="1">
    <source>
        <dbReference type="ARBA" id="ARBA00000799"/>
    </source>
</evidence>
<evidence type="ECO:0000256" key="5">
    <source>
        <dbReference type="ARBA" id="ARBA00041564"/>
    </source>
</evidence>
<comment type="similarity">
    <text evidence="2">Belongs to the isochorismate synthase family.</text>
</comment>
<dbReference type="Gene3D" id="3.60.120.10">
    <property type="entry name" value="Anthranilate synthase"/>
    <property type="match status" value="1"/>
</dbReference>
<evidence type="ECO:0000313" key="7">
    <source>
        <dbReference type="EMBL" id="SLM85755.1"/>
    </source>
</evidence>
<feature type="domain" description="Chorismate-utilising enzyme C-terminal" evidence="6">
    <location>
        <begin position="177"/>
        <end position="431"/>
    </location>
</feature>
<dbReference type="PANTHER" id="PTHR42839">
    <property type="entry name" value="ISOCHORISMATE SYNTHASE ENTC"/>
    <property type="match status" value="1"/>
</dbReference>
<dbReference type="InterPro" id="IPR005801">
    <property type="entry name" value="ADC_synthase"/>
</dbReference>
<dbReference type="GO" id="GO:0008909">
    <property type="term" value="F:isochorismate synthase activity"/>
    <property type="evidence" value="ECO:0007669"/>
    <property type="project" value="UniProtKB-EC"/>
</dbReference>
<sequence>MKKELINFELPEKLKNEIITEPTLISWVFNINADPLISDYERTSTHYAEHFYFENATDNSGIYGVGSLPAVFTRIITNASVEMTGPIEMISGLFDETTDSSEIWGELSQTVTYLPKIIRTEKQNQQWVTINMLVNSTEDLFVQWQEEIKNLYLFRQLERPSTKKINKILIKEELKIEDWLQEVELSVAHLKSSETLNKIVLARQLKIMTEKSINPVDVLKRLRAEQPDTYRFVVAKNQSYFIGATPERLLQATTTDYSTVCVAGSIKRGKTLKEDQQLGDGLLSDQKNVIEHHYVVRWLQEEMTKLTTSLDKKIPVSLLKNRDIQHLFLPIKGERKKEVTFSEGIAALHPSPALGGLPKKEAINWIKNHEYYPRGLYGGPLGWRNILEDTGEVVVGIRSAYICDNQAILYAGCGIVEDSIATLEREETKVKFQPMLRALGGQINE</sequence>
<protein>
    <recommendedName>
        <fullName evidence="3">isochorismate synthase</fullName>
        <ecNumber evidence="3">5.4.4.2</ecNumber>
    </recommendedName>
    <alternativeName>
        <fullName evidence="5">Isochorismate mutase</fullName>
    </alternativeName>
</protein>
<comment type="catalytic activity">
    <reaction evidence="1">
        <text>chorismate = isochorismate</text>
        <dbReference type="Rhea" id="RHEA:18985"/>
        <dbReference type="ChEBI" id="CHEBI:29748"/>
        <dbReference type="ChEBI" id="CHEBI:29780"/>
        <dbReference type="EC" id="5.4.4.2"/>
    </reaction>
</comment>
<dbReference type="AlphaFoldDB" id="A0A1X6WNA8"/>
<keyword evidence="8" id="KW-1185">Reference proteome</keyword>
<dbReference type="InterPro" id="IPR015890">
    <property type="entry name" value="Chorismate_C"/>
</dbReference>